<evidence type="ECO:0000256" key="2">
    <source>
        <dbReference type="ARBA" id="ARBA00023242"/>
    </source>
</evidence>
<proteinExistence type="predicted"/>
<sequence>MNVLVQGAVHALGYYEDGKYNREPDCYETIRDIIRYLREDGDEFTARIECGRHNLVEHDLVPLVKCDDLTDEEFDIAIR</sequence>
<name>A0A8R1ERW9_CAEJA</name>
<feature type="domain" description="Timeless N-terminal" evidence="4">
    <location>
        <begin position="19"/>
        <end position="69"/>
    </location>
</feature>
<dbReference type="AlphaFoldDB" id="A0A8R1ERW9"/>
<dbReference type="InterPro" id="IPR044998">
    <property type="entry name" value="Timeless"/>
</dbReference>
<dbReference type="GO" id="GO:0003677">
    <property type="term" value="F:DNA binding"/>
    <property type="evidence" value="ECO:0007669"/>
    <property type="project" value="TreeGrafter"/>
</dbReference>
<comment type="subcellular location">
    <subcellularLocation>
        <location evidence="1">Nucleus</location>
    </subcellularLocation>
</comment>
<evidence type="ECO:0000259" key="4">
    <source>
        <dbReference type="Pfam" id="PF04821"/>
    </source>
</evidence>
<reference evidence="6" key="1">
    <citation type="submission" date="2010-08" db="EMBL/GenBank/DDBJ databases">
        <authorList>
            <consortium name="Caenorhabditis japonica Sequencing Consortium"/>
            <person name="Wilson R.K."/>
        </authorList>
    </citation>
    <scope>NUCLEOTIDE SEQUENCE [LARGE SCALE GENOMIC DNA]</scope>
    <source>
        <strain evidence="6">DF5081</strain>
    </source>
</reference>
<keyword evidence="3" id="KW-0131">Cell cycle</keyword>
<dbReference type="GO" id="GO:0031298">
    <property type="term" value="C:replication fork protection complex"/>
    <property type="evidence" value="ECO:0007669"/>
    <property type="project" value="TreeGrafter"/>
</dbReference>
<dbReference type="PANTHER" id="PTHR22940:SF4">
    <property type="entry name" value="PROTEIN TIMELESS HOMOLOG"/>
    <property type="match status" value="1"/>
</dbReference>
<reference evidence="5" key="2">
    <citation type="submission" date="2022-06" db="UniProtKB">
        <authorList>
            <consortium name="EnsemblMetazoa"/>
        </authorList>
    </citation>
    <scope>IDENTIFICATION</scope>
    <source>
        <strain evidence="5">DF5081</strain>
    </source>
</reference>
<dbReference type="GO" id="GO:0000076">
    <property type="term" value="P:DNA replication checkpoint signaling"/>
    <property type="evidence" value="ECO:0007669"/>
    <property type="project" value="TreeGrafter"/>
</dbReference>
<evidence type="ECO:0000313" key="5">
    <source>
        <dbReference type="EnsemblMetazoa" id="CJA39093.1"/>
    </source>
</evidence>
<dbReference type="GO" id="GO:0006281">
    <property type="term" value="P:DNA repair"/>
    <property type="evidence" value="ECO:0007669"/>
    <property type="project" value="TreeGrafter"/>
</dbReference>
<keyword evidence="2" id="KW-0539">Nucleus</keyword>
<protein>
    <submittedName>
        <fullName evidence="5">TIMELESS domain-containing protein</fullName>
    </submittedName>
</protein>
<dbReference type="InterPro" id="IPR006906">
    <property type="entry name" value="Timeless_N"/>
</dbReference>
<dbReference type="EnsemblMetazoa" id="CJA39093.1">
    <property type="protein sequence ID" value="CJA39093.1"/>
    <property type="gene ID" value="WBGene00214940"/>
</dbReference>
<dbReference type="GO" id="GO:0043111">
    <property type="term" value="P:replication fork arrest"/>
    <property type="evidence" value="ECO:0007669"/>
    <property type="project" value="TreeGrafter"/>
</dbReference>
<evidence type="ECO:0000256" key="1">
    <source>
        <dbReference type="ARBA" id="ARBA00004123"/>
    </source>
</evidence>
<evidence type="ECO:0000313" key="6">
    <source>
        <dbReference type="Proteomes" id="UP000005237"/>
    </source>
</evidence>
<dbReference type="Pfam" id="PF04821">
    <property type="entry name" value="TIMELESS"/>
    <property type="match status" value="1"/>
</dbReference>
<dbReference type="Proteomes" id="UP000005237">
    <property type="component" value="Unassembled WGS sequence"/>
</dbReference>
<evidence type="ECO:0000256" key="3">
    <source>
        <dbReference type="ARBA" id="ARBA00023306"/>
    </source>
</evidence>
<dbReference type="PANTHER" id="PTHR22940">
    <property type="entry name" value="TIMEOUT/TIMELESS-2"/>
    <property type="match status" value="1"/>
</dbReference>
<keyword evidence="6" id="KW-1185">Reference proteome</keyword>
<organism evidence="5 6">
    <name type="scientific">Caenorhabditis japonica</name>
    <dbReference type="NCBI Taxonomy" id="281687"/>
    <lineage>
        <taxon>Eukaryota</taxon>
        <taxon>Metazoa</taxon>
        <taxon>Ecdysozoa</taxon>
        <taxon>Nematoda</taxon>
        <taxon>Chromadorea</taxon>
        <taxon>Rhabditida</taxon>
        <taxon>Rhabditina</taxon>
        <taxon>Rhabditomorpha</taxon>
        <taxon>Rhabditoidea</taxon>
        <taxon>Rhabditidae</taxon>
        <taxon>Peloderinae</taxon>
        <taxon>Caenorhabditis</taxon>
    </lineage>
</organism>
<accession>A0A8R1ERW9</accession>